<evidence type="ECO:0000256" key="1">
    <source>
        <dbReference type="SAM" id="Phobius"/>
    </source>
</evidence>
<gene>
    <name evidence="2" type="ORF">SAMN05216270_11751</name>
</gene>
<dbReference type="EMBL" id="FNAD01000017">
    <property type="protein sequence ID" value="SDE28287.1"/>
    <property type="molecule type" value="Genomic_DNA"/>
</dbReference>
<dbReference type="Proteomes" id="UP000198949">
    <property type="component" value="Unassembled WGS sequence"/>
</dbReference>
<organism evidence="2 3">
    <name type="scientific">Glycomyces harbinensis</name>
    <dbReference type="NCBI Taxonomy" id="58114"/>
    <lineage>
        <taxon>Bacteria</taxon>
        <taxon>Bacillati</taxon>
        <taxon>Actinomycetota</taxon>
        <taxon>Actinomycetes</taxon>
        <taxon>Glycomycetales</taxon>
        <taxon>Glycomycetaceae</taxon>
        <taxon>Glycomyces</taxon>
    </lineage>
</organism>
<feature type="transmembrane region" description="Helical" evidence="1">
    <location>
        <begin position="18"/>
        <end position="38"/>
    </location>
</feature>
<keyword evidence="1" id="KW-0472">Membrane</keyword>
<sequence length="73" mass="7894">MGIEILAQEFGPERDQAMAGPLGLFVTVFLVVVTIFLIRGMNKHVRRLNERVAREAAAAEAGSEPASDDIARA</sequence>
<accession>A0A1G7BMV7</accession>
<name>A0A1G7BMV7_9ACTN</name>
<evidence type="ECO:0000313" key="2">
    <source>
        <dbReference type="EMBL" id="SDE28287.1"/>
    </source>
</evidence>
<evidence type="ECO:0000313" key="3">
    <source>
        <dbReference type="Proteomes" id="UP000198949"/>
    </source>
</evidence>
<keyword evidence="3" id="KW-1185">Reference proteome</keyword>
<dbReference type="STRING" id="58114.SAMN05216270_11751"/>
<proteinExistence type="predicted"/>
<dbReference type="AlphaFoldDB" id="A0A1G7BMV7"/>
<keyword evidence="1" id="KW-1133">Transmembrane helix</keyword>
<protein>
    <submittedName>
        <fullName evidence="2">Uncharacterized protein</fullName>
    </submittedName>
</protein>
<keyword evidence="1" id="KW-0812">Transmembrane</keyword>
<dbReference type="RefSeq" id="WP_091039756.1">
    <property type="nucleotide sequence ID" value="NZ_FNAD01000017.1"/>
</dbReference>
<reference evidence="3" key="1">
    <citation type="submission" date="2016-10" db="EMBL/GenBank/DDBJ databases">
        <authorList>
            <person name="Varghese N."/>
            <person name="Submissions S."/>
        </authorList>
    </citation>
    <scope>NUCLEOTIDE SEQUENCE [LARGE SCALE GENOMIC DNA]</scope>
    <source>
        <strain evidence="3">CGMCC 4.3516</strain>
    </source>
</reference>